<sequence>MSEGTPDSNDTTQLYVHIAAKIRDAILRGDYTEGDQLPAVRDLVTEYGVSDRVIQRAFKILREQGFITTWPKKRSIVRALPPNPEPDPAATDPTGRTEILATLDHLLRRTSDYDQLVERITTLERDVATLRAELHHHHRSPADDDHSDSTEQ</sequence>
<proteinExistence type="predicted"/>
<comment type="caution">
    <text evidence="7">The sequence shown here is derived from an EMBL/GenBank/DDBJ whole genome shotgun (WGS) entry which is preliminary data.</text>
</comment>
<dbReference type="PANTHER" id="PTHR46577">
    <property type="entry name" value="HTH-TYPE TRANSCRIPTIONAL REGULATORY PROTEIN GABR"/>
    <property type="match status" value="1"/>
</dbReference>
<dbReference type="InterPro" id="IPR051446">
    <property type="entry name" value="HTH_trans_reg/aminotransferase"/>
</dbReference>
<keyword evidence="8" id="KW-1185">Reference proteome</keyword>
<dbReference type="SMART" id="SM00345">
    <property type="entry name" value="HTH_GNTR"/>
    <property type="match status" value="1"/>
</dbReference>
<evidence type="ECO:0000256" key="2">
    <source>
        <dbReference type="ARBA" id="ARBA00023015"/>
    </source>
</evidence>
<dbReference type="Proteomes" id="UP001501116">
    <property type="component" value="Unassembled WGS sequence"/>
</dbReference>
<dbReference type="PANTHER" id="PTHR46577:SF1">
    <property type="entry name" value="HTH-TYPE TRANSCRIPTIONAL REGULATORY PROTEIN GABR"/>
    <property type="match status" value="1"/>
</dbReference>
<dbReference type="PROSITE" id="PS50949">
    <property type="entry name" value="HTH_GNTR"/>
    <property type="match status" value="1"/>
</dbReference>
<dbReference type="InterPro" id="IPR000524">
    <property type="entry name" value="Tscrpt_reg_HTH_GntR"/>
</dbReference>
<dbReference type="Pfam" id="PF00392">
    <property type="entry name" value="GntR"/>
    <property type="match status" value="1"/>
</dbReference>
<dbReference type="Gene3D" id="1.10.10.10">
    <property type="entry name" value="Winged helix-like DNA-binding domain superfamily/Winged helix DNA-binding domain"/>
    <property type="match status" value="1"/>
</dbReference>
<gene>
    <name evidence="7" type="ORF">GCM10009754_87330</name>
</gene>
<feature type="domain" description="HTH gntR-type" evidence="6">
    <location>
        <begin position="12"/>
        <end position="80"/>
    </location>
</feature>
<keyword evidence="3" id="KW-0238">DNA-binding</keyword>
<keyword evidence="2" id="KW-0805">Transcription regulation</keyword>
<protein>
    <recommendedName>
        <fullName evidence="6">HTH gntR-type domain-containing protein</fullName>
    </recommendedName>
</protein>
<evidence type="ECO:0000256" key="1">
    <source>
        <dbReference type="ARBA" id="ARBA00022898"/>
    </source>
</evidence>
<name>A0ABN2SYX5_9PSEU</name>
<feature type="region of interest" description="Disordered" evidence="5">
    <location>
        <begin position="77"/>
        <end position="96"/>
    </location>
</feature>
<evidence type="ECO:0000256" key="5">
    <source>
        <dbReference type="SAM" id="MobiDB-lite"/>
    </source>
</evidence>
<dbReference type="SUPFAM" id="SSF46785">
    <property type="entry name" value="Winged helix' DNA-binding domain"/>
    <property type="match status" value="1"/>
</dbReference>
<keyword evidence="1" id="KW-0663">Pyridoxal phosphate</keyword>
<dbReference type="RefSeq" id="WP_344432161.1">
    <property type="nucleotide sequence ID" value="NZ_BAAANN010000082.1"/>
</dbReference>
<organism evidence="7 8">
    <name type="scientific">Amycolatopsis minnesotensis</name>
    <dbReference type="NCBI Taxonomy" id="337894"/>
    <lineage>
        <taxon>Bacteria</taxon>
        <taxon>Bacillati</taxon>
        <taxon>Actinomycetota</taxon>
        <taxon>Actinomycetes</taxon>
        <taxon>Pseudonocardiales</taxon>
        <taxon>Pseudonocardiaceae</taxon>
        <taxon>Amycolatopsis</taxon>
    </lineage>
</organism>
<keyword evidence="4" id="KW-0804">Transcription</keyword>
<evidence type="ECO:0000313" key="7">
    <source>
        <dbReference type="EMBL" id="GAA1994531.1"/>
    </source>
</evidence>
<dbReference type="InterPro" id="IPR036388">
    <property type="entry name" value="WH-like_DNA-bd_sf"/>
</dbReference>
<accession>A0ABN2SYX5</accession>
<evidence type="ECO:0000256" key="4">
    <source>
        <dbReference type="ARBA" id="ARBA00023163"/>
    </source>
</evidence>
<evidence type="ECO:0000256" key="3">
    <source>
        <dbReference type="ARBA" id="ARBA00023125"/>
    </source>
</evidence>
<dbReference type="InterPro" id="IPR036390">
    <property type="entry name" value="WH_DNA-bd_sf"/>
</dbReference>
<evidence type="ECO:0000259" key="6">
    <source>
        <dbReference type="PROSITE" id="PS50949"/>
    </source>
</evidence>
<dbReference type="CDD" id="cd07377">
    <property type="entry name" value="WHTH_GntR"/>
    <property type="match status" value="1"/>
</dbReference>
<reference evidence="7 8" key="1">
    <citation type="journal article" date="2019" name="Int. J. Syst. Evol. Microbiol.">
        <title>The Global Catalogue of Microorganisms (GCM) 10K type strain sequencing project: providing services to taxonomists for standard genome sequencing and annotation.</title>
        <authorList>
            <consortium name="The Broad Institute Genomics Platform"/>
            <consortium name="The Broad Institute Genome Sequencing Center for Infectious Disease"/>
            <person name="Wu L."/>
            <person name="Ma J."/>
        </authorList>
    </citation>
    <scope>NUCLEOTIDE SEQUENCE [LARGE SCALE GENOMIC DNA]</scope>
    <source>
        <strain evidence="7 8">JCM 14545</strain>
    </source>
</reference>
<evidence type="ECO:0000313" key="8">
    <source>
        <dbReference type="Proteomes" id="UP001501116"/>
    </source>
</evidence>
<dbReference type="EMBL" id="BAAANN010000082">
    <property type="protein sequence ID" value="GAA1994531.1"/>
    <property type="molecule type" value="Genomic_DNA"/>
</dbReference>